<gene>
    <name evidence="3" type="ORF">AMATHDRAFT_142103</name>
</gene>
<dbReference type="AlphaFoldDB" id="A0A2A9NV62"/>
<sequence length="117" mass="13987">MDTRIEELSHQLISTSDKRSPRSPDKIRDPKFLPADNDRQRIKLEEERRTFESQIHSLRQEMDKMQMDEANLQAAKRRAEREVLDYKQKTLNLERELERLQNRLERPASSIASSPRK</sequence>
<organism evidence="3 4">
    <name type="scientific">Amanita thiersii Skay4041</name>
    <dbReference type="NCBI Taxonomy" id="703135"/>
    <lineage>
        <taxon>Eukaryota</taxon>
        <taxon>Fungi</taxon>
        <taxon>Dikarya</taxon>
        <taxon>Basidiomycota</taxon>
        <taxon>Agaricomycotina</taxon>
        <taxon>Agaricomycetes</taxon>
        <taxon>Agaricomycetidae</taxon>
        <taxon>Agaricales</taxon>
        <taxon>Pluteineae</taxon>
        <taxon>Amanitaceae</taxon>
        <taxon>Amanita</taxon>
    </lineage>
</organism>
<evidence type="ECO:0000313" key="3">
    <source>
        <dbReference type="EMBL" id="PFH51656.1"/>
    </source>
</evidence>
<evidence type="ECO:0000313" key="4">
    <source>
        <dbReference type="Proteomes" id="UP000242287"/>
    </source>
</evidence>
<proteinExistence type="predicted"/>
<protein>
    <submittedName>
        <fullName evidence="3">Uncharacterized protein</fullName>
    </submittedName>
</protein>
<accession>A0A2A9NV62</accession>
<feature type="region of interest" description="Disordered" evidence="2">
    <location>
        <begin position="1"/>
        <end position="33"/>
    </location>
</feature>
<keyword evidence="4" id="KW-1185">Reference proteome</keyword>
<feature type="coiled-coil region" evidence="1">
    <location>
        <begin position="41"/>
        <end position="103"/>
    </location>
</feature>
<dbReference type="STRING" id="703135.A0A2A9NV62"/>
<dbReference type="EMBL" id="KZ301986">
    <property type="protein sequence ID" value="PFH51656.1"/>
    <property type="molecule type" value="Genomic_DNA"/>
</dbReference>
<dbReference type="OrthoDB" id="6108017at2759"/>
<feature type="compositionally biased region" description="Basic and acidic residues" evidence="2">
    <location>
        <begin position="16"/>
        <end position="33"/>
    </location>
</feature>
<name>A0A2A9NV62_9AGAR</name>
<evidence type="ECO:0000256" key="1">
    <source>
        <dbReference type="SAM" id="Coils"/>
    </source>
</evidence>
<evidence type="ECO:0000256" key="2">
    <source>
        <dbReference type="SAM" id="MobiDB-lite"/>
    </source>
</evidence>
<dbReference type="Proteomes" id="UP000242287">
    <property type="component" value="Unassembled WGS sequence"/>
</dbReference>
<keyword evidence="1" id="KW-0175">Coiled coil</keyword>
<reference evidence="3 4" key="1">
    <citation type="submission" date="2014-02" db="EMBL/GenBank/DDBJ databases">
        <title>Transposable element dynamics among asymbiotic and ectomycorrhizal Amanita fungi.</title>
        <authorList>
            <consortium name="DOE Joint Genome Institute"/>
            <person name="Hess J."/>
            <person name="Skrede I."/>
            <person name="Wolfe B."/>
            <person name="LaButti K."/>
            <person name="Ohm R.A."/>
            <person name="Grigoriev I.V."/>
            <person name="Pringle A."/>
        </authorList>
    </citation>
    <scope>NUCLEOTIDE SEQUENCE [LARGE SCALE GENOMIC DNA]</scope>
    <source>
        <strain evidence="3 4">SKay4041</strain>
    </source>
</reference>